<comment type="similarity">
    <text evidence="2">Belongs to the LolB family.</text>
</comment>
<evidence type="ECO:0000256" key="3">
    <source>
        <dbReference type="ARBA" id="ARBA00011245"/>
    </source>
</evidence>
<evidence type="ECO:0000256" key="8">
    <source>
        <dbReference type="ARBA" id="ARBA00023136"/>
    </source>
</evidence>
<dbReference type="NCBIfam" id="TIGR00548">
    <property type="entry name" value="lolB"/>
    <property type="match status" value="1"/>
</dbReference>
<keyword evidence="10" id="KW-0143">Chaperone</keyword>
<dbReference type="GO" id="GO:0009279">
    <property type="term" value="C:cell outer membrane"/>
    <property type="evidence" value="ECO:0007669"/>
    <property type="project" value="UniProtKB-SubCell"/>
</dbReference>
<comment type="subcellular location">
    <subcellularLocation>
        <location evidence="1">Cell outer membrane</location>
        <topology evidence="1">Lipid-anchor</topology>
    </subcellularLocation>
</comment>
<keyword evidence="5" id="KW-0813">Transport</keyword>
<dbReference type="OrthoDB" id="5296388at2"/>
<keyword evidence="7" id="KW-0653">Protein transport</keyword>
<evidence type="ECO:0000256" key="2">
    <source>
        <dbReference type="ARBA" id="ARBA00009696"/>
    </source>
</evidence>
<evidence type="ECO:0000256" key="7">
    <source>
        <dbReference type="ARBA" id="ARBA00022927"/>
    </source>
</evidence>
<name>A0A248LFF6_9NEIS</name>
<keyword evidence="8" id="KW-0472">Membrane</keyword>
<feature type="signal peptide" evidence="13">
    <location>
        <begin position="1"/>
        <end position="21"/>
    </location>
</feature>
<comment type="subunit">
    <text evidence="3">Monomer.</text>
</comment>
<protein>
    <recommendedName>
        <fullName evidence="4">Outer-membrane lipoprotein LolB</fullName>
    </recommendedName>
</protein>
<evidence type="ECO:0000313" key="15">
    <source>
        <dbReference type="Proteomes" id="UP000197424"/>
    </source>
</evidence>
<proteinExistence type="inferred from homology"/>
<keyword evidence="6 13" id="KW-0732">Signal</keyword>
<dbReference type="SUPFAM" id="SSF89392">
    <property type="entry name" value="Prokaryotic lipoproteins and lipoprotein localization factors"/>
    <property type="match status" value="1"/>
</dbReference>
<dbReference type="CDD" id="cd16326">
    <property type="entry name" value="LolB"/>
    <property type="match status" value="1"/>
</dbReference>
<keyword evidence="11" id="KW-0998">Cell outer membrane</keyword>
<dbReference type="EMBL" id="CP022115">
    <property type="protein sequence ID" value="ASJ23146.1"/>
    <property type="molecule type" value="Genomic_DNA"/>
</dbReference>
<accession>A0A248LFF6</accession>
<dbReference type="Pfam" id="PF03550">
    <property type="entry name" value="LolB"/>
    <property type="match status" value="1"/>
</dbReference>
<dbReference type="AlphaFoldDB" id="A0A248LFF6"/>
<gene>
    <name evidence="14" type="primary">lolB</name>
    <name evidence="14" type="ORF">LHGZ1_0315</name>
</gene>
<dbReference type="Proteomes" id="UP000197424">
    <property type="component" value="Chromosome"/>
</dbReference>
<evidence type="ECO:0000256" key="1">
    <source>
        <dbReference type="ARBA" id="ARBA00004459"/>
    </source>
</evidence>
<keyword evidence="9" id="KW-0564">Palmitate</keyword>
<evidence type="ECO:0000256" key="12">
    <source>
        <dbReference type="ARBA" id="ARBA00023288"/>
    </source>
</evidence>
<dbReference type="InterPro" id="IPR004565">
    <property type="entry name" value="OM_lipoprot_LolB"/>
</dbReference>
<evidence type="ECO:0000256" key="4">
    <source>
        <dbReference type="ARBA" id="ARBA00016202"/>
    </source>
</evidence>
<evidence type="ECO:0000256" key="5">
    <source>
        <dbReference type="ARBA" id="ARBA00022448"/>
    </source>
</evidence>
<evidence type="ECO:0000256" key="10">
    <source>
        <dbReference type="ARBA" id="ARBA00023186"/>
    </source>
</evidence>
<evidence type="ECO:0000256" key="11">
    <source>
        <dbReference type="ARBA" id="ARBA00023237"/>
    </source>
</evidence>
<evidence type="ECO:0000313" key="14">
    <source>
        <dbReference type="EMBL" id="ASJ23146.1"/>
    </source>
</evidence>
<evidence type="ECO:0000256" key="9">
    <source>
        <dbReference type="ARBA" id="ARBA00023139"/>
    </source>
</evidence>
<evidence type="ECO:0000256" key="6">
    <source>
        <dbReference type="ARBA" id="ARBA00022729"/>
    </source>
</evidence>
<evidence type="ECO:0000256" key="13">
    <source>
        <dbReference type="SAM" id="SignalP"/>
    </source>
</evidence>
<sequence>MMKLLSRSLMLLCLLGLAACAQLRPVSMPVVEGQGEPTDFRLEGRLAVRADGKGYYANFDWLRRQGDDDIAILNPLGQILATLTRENGLVCLREKDRQRCADDTETLTRETLGWPLPLDNLGWWIAGQPAPGPWRPITGGFEQDGWSIKAEEPAETANGPRPRRVILTRGPQLEIRFALNAWQPAR</sequence>
<dbReference type="RefSeq" id="WP_088859927.1">
    <property type="nucleotide sequence ID" value="NZ_CP022115.1"/>
</dbReference>
<keyword evidence="12 14" id="KW-0449">Lipoprotein</keyword>
<dbReference type="InterPro" id="IPR029046">
    <property type="entry name" value="LolA/LolB/LppX"/>
</dbReference>
<dbReference type="PROSITE" id="PS51257">
    <property type="entry name" value="PROKAR_LIPOPROTEIN"/>
    <property type="match status" value="1"/>
</dbReference>
<dbReference type="GO" id="GO:0015031">
    <property type="term" value="P:protein transport"/>
    <property type="evidence" value="ECO:0007669"/>
    <property type="project" value="UniProtKB-KW"/>
</dbReference>
<organism evidence="14 15">
    <name type="scientific">Laribacter hongkongensis</name>
    <dbReference type="NCBI Taxonomy" id="168471"/>
    <lineage>
        <taxon>Bacteria</taxon>
        <taxon>Pseudomonadati</taxon>
        <taxon>Pseudomonadota</taxon>
        <taxon>Betaproteobacteria</taxon>
        <taxon>Neisseriales</taxon>
        <taxon>Aquaspirillaceae</taxon>
        <taxon>Laribacter</taxon>
    </lineage>
</organism>
<reference evidence="15" key="1">
    <citation type="submission" date="2017-06" db="EMBL/GenBank/DDBJ databases">
        <title>Whole genome sequence of Laribacter hongkongensis LHGZ1.</title>
        <authorList>
            <person name="Chen D."/>
            <person name="Wu H."/>
            <person name="Chen J."/>
        </authorList>
    </citation>
    <scope>NUCLEOTIDE SEQUENCE [LARGE SCALE GENOMIC DNA]</scope>
    <source>
        <strain evidence="15">LHGZ1</strain>
    </source>
</reference>
<dbReference type="Gene3D" id="2.50.20.10">
    <property type="entry name" value="Lipoprotein localisation LolA/LolB/LppX"/>
    <property type="match status" value="1"/>
</dbReference>
<feature type="chain" id="PRO_5013123269" description="Outer-membrane lipoprotein LolB" evidence="13">
    <location>
        <begin position="22"/>
        <end position="186"/>
    </location>
</feature>